<keyword evidence="2" id="KW-0238">DNA-binding</keyword>
<dbReference type="InterPro" id="IPR018490">
    <property type="entry name" value="cNMP-bd_dom_sf"/>
</dbReference>
<dbReference type="Gene3D" id="2.60.120.10">
    <property type="entry name" value="Jelly Rolls"/>
    <property type="match status" value="1"/>
</dbReference>
<evidence type="ECO:0000313" key="6">
    <source>
        <dbReference type="Proteomes" id="UP001241537"/>
    </source>
</evidence>
<dbReference type="InterPro" id="IPR036388">
    <property type="entry name" value="WH-like_DNA-bd_sf"/>
</dbReference>
<dbReference type="GO" id="GO:0006355">
    <property type="term" value="P:regulation of DNA-templated transcription"/>
    <property type="evidence" value="ECO:0007669"/>
    <property type="project" value="InterPro"/>
</dbReference>
<dbReference type="EMBL" id="JAUSTO010000001">
    <property type="protein sequence ID" value="MDQ0151550.1"/>
    <property type="molecule type" value="Genomic_DNA"/>
</dbReference>
<dbReference type="SUPFAM" id="SSF46785">
    <property type="entry name" value="Winged helix' DNA-binding domain"/>
    <property type="match status" value="1"/>
</dbReference>
<dbReference type="InterPro" id="IPR012318">
    <property type="entry name" value="HTH_CRP"/>
</dbReference>
<evidence type="ECO:0000313" key="5">
    <source>
        <dbReference type="EMBL" id="MDQ0151550.1"/>
    </source>
</evidence>
<gene>
    <name evidence="5" type="ORF">J2S20_000224</name>
</gene>
<dbReference type="PROSITE" id="PS51063">
    <property type="entry name" value="HTH_CRP_2"/>
    <property type="match status" value="1"/>
</dbReference>
<dbReference type="SUPFAM" id="SSF51206">
    <property type="entry name" value="cAMP-binding domain-like"/>
    <property type="match status" value="1"/>
</dbReference>
<organism evidence="5 6">
    <name type="scientific">Moryella indoligenes</name>
    <dbReference type="NCBI Taxonomy" id="371674"/>
    <lineage>
        <taxon>Bacteria</taxon>
        <taxon>Bacillati</taxon>
        <taxon>Bacillota</taxon>
        <taxon>Clostridia</taxon>
        <taxon>Lachnospirales</taxon>
        <taxon>Lachnospiraceae</taxon>
        <taxon>Moryella</taxon>
    </lineage>
</organism>
<dbReference type="Pfam" id="PF13545">
    <property type="entry name" value="HTH_Crp_2"/>
    <property type="match status" value="1"/>
</dbReference>
<reference evidence="5" key="1">
    <citation type="submission" date="2023-07" db="EMBL/GenBank/DDBJ databases">
        <title>Genomic Encyclopedia of Type Strains, Phase IV (KMG-IV): sequencing the most valuable type-strain genomes for metagenomic binning, comparative biology and taxonomic classification.</title>
        <authorList>
            <person name="Goeker M."/>
        </authorList>
    </citation>
    <scope>NUCLEOTIDE SEQUENCE</scope>
    <source>
        <strain evidence="5">DSM 19659</strain>
    </source>
</reference>
<keyword evidence="6" id="KW-1185">Reference proteome</keyword>
<dbReference type="Proteomes" id="UP001241537">
    <property type="component" value="Unassembled WGS sequence"/>
</dbReference>
<evidence type="ECO:0000259" key="4">
    <source>
        <dbReference type="PROSITE" id="PS51063"/>
    </source>
</evidence>
<keyword evidence="3" id="KW-0804">Transcription</keyword>
<dbReference type="Pfam" id="PF00027">
    <property type="entry name" value="cNMP_binding"/>
    <property type="match status" value="1"/>
</dbReference>
<dbReference type="AlphaFoldDB" id="A0AAE3V932"/>
<dbReference type="InterPro" id="IPR014710">
    <property type="entry name" value="RmlC-like_jellyroll"/>
</dbReference>
<evidence type="ECO:0000256" key="1">
    <source>
        <dbReference type="ARBA" id="ARBA00023015"/>
    </source>
</evidence>
<keyword evidence="1" id="KW-0805">Transcription regulation</keyword>
<dbReference type="Gene3D" id="1.10.10.10">
    <property type="entry name" value="Winged helix-like DNA-binding domain superfamily/Winged helix DNA-binding domain"/>
    <property type="match status" value="1"/>
</dbReference>
<dbReference type="CDD" id="cd00038">
    <property type="entry name" value="CAP_ED"/>
    <property type="match status" value="1"/>
</dbReference>
<dbReference type="InterPro" id="IPR000595">
    <property type="entry name" value="cNMP-bd_dom"/>
</dbReference>
<name>A0AAE3V932_9FIRM</name>
<protein>
    <submittedName>
        <fullName evidence="5">CRP/FNR family transcriptional regulator</fullName>
    </submittedName>
</protein>
<comment type="caution">
    <text evidence="5">The sequence shown here is derived from an EMBL/GenBank/DDBJ whole genome shotgun (WGS) entry which is preliminary data.</text>
</comment>
<dbReference type="InterPro" id="IPR036390">
    <property type="entry name" value="WH_DNA-bd_sf"/>
</dbReference>
<sequence>MAVNERYLEKLPYWAKLRPEEQDRVRRAAVQRHYARGQLIYDTESDCLGMVLVLSGSVRSYLVSDEGREITLFRSHAGDICVLSASCVMRQITFDTQMVAAEETELMIVNSSLTAQLSEQNIHVRCYLYELATERFSTVMWTLQEILFKRFDQRLAAFLIEEYDRTGETELHLTHEQIAQHTSSAREVVARMLKRFAGEGLVKMRRGVLRLTDIAGLRALNES</sequence>
<dbReference type="SMART" id="SM00419">
    <property type="entry name" value="HTH_CRP"/>
    <property type="match status" value="1"/>
</dbReference>
<evidence type="ECO:0000256" key="2">
    <source>
        <dbReference type="ARBA" id="ARBA00023125"/>
    </source>
</evidence>
<dbReference type="RefSeq" id="WP_307252145.1">
    <property type="nucleotide sequence ID" value="NZ_JAUSTO010000001.1"/>
</dbReference>
<dbReference type="GO" id="GO:0003677">
    <property type="term" value="F:DNA binding"/>
    <property type="evidence" value="ECO:0007669"/>
    <property type="project" value="UniProtKB-KW"/>
</dbReference>
<feature type="domain" description="HTH crp-type" evidence="4">
    <location>
        <begin position="149"/>
        <end position="215"/>
    </location>
</feature>
<accession>A0AAE3V932</accession>
<evidence type="ECO:0000256" key="3">
    <source>
        <dbReference type="ARBA" id="ARBA00023163"/>
    </source>
</evidence>
<proteinExistence type="predicted"/>